<reference evidence="1 2" key="1">
    <citation type="submission" date="2017-04" db="EMBL/GenBank/DDBJ databases">
        <title>The new phylogeny of genus Mycobacterium.</title>
        <authorList>
            <person name="Tortoli E."/>
            <person name="Trovato A."/>
            <person name="Cirillo D.M."/>
        </authorList>
    </citation>
    <scope>NUCLEOTIDE SEQUENCE [LARGE SCALE GENOMIC DNA]</scope>
    <source>
        <strain evidence="1 2">KCTC 19819</strain>
    </source>
</reference>
<gene>
    <name evidence="1" type="ORF">B8W67_17190</name>
</gene>
<dbReference type="AlphaFoldDB" id="A0A7I7SH41"/>
<keyword evidence="2" id="KW-1185">Reference proteome</keyword>
<protein>
    <submittedName>
        <fullName evidence="1">Pyridoxamine 5'-phosphate oxidase</fullName>
    </submittedName>
</protein>
<name>A0A7I7SH41_9MYCO</name>
<dbReference type="EMBL" id="NCXO01000050">
    <property type="protein sequence ID" value="OSC29857.1"/>
    <property type="molecule type" value="Genomic_DNA"/>
</dbReference>
<proteinExistence type="predicted"/>
<dbReference type="InterPro" id="IPR024747">
    <property type="entry name" value="Pyridox_Oxase-rel"/>
</dbReference>
<sequence>MASTDEPITILPVGECWNLLSTVSLGRLVTSVEDELDIFPVNFAVQNRTVLFRTAEGTKLVSATINSRVLFEADNYNPAEGWSVVVKGMAQVLRSADEIREAQDAPLWPWTPWLKQNYVRILPTTVTGRRFRFGPESHEPLPAPS</sequence>
<dbReference type="Gene3D" id="2.30.110.10">
    <property type="entry name" value="Electron Transport, Fmn-binding Protein, Chain A"/>
    <property type="match status" value="1"/>
</dbReference>
<accession>A0A7I7SH41</accession>
<comment type="caution">
    <text evidence="1">The sequence shown here is derived from an EMBL/GenBank/DDBJ whole genome shotgun (WGS) entry which is preliminary data.</text>
</comment>
<dbReference type="RefSeq" id="WP_085305266.1">
    <property type="nucleotide sequence ID" value="NZ_AP022594.1"/>
</dbReference>
<evidence type="ECO:0000313" key="2">
    <source>
        <dbReference type="Proteomes" id="UP000193577"/>
    </source>
</evidence>
<dbReference type="OrthoDB" id="7062584at2"/>
<dbReference type="SUPFAM" id="SSF50475">
    <property type="entry name" value="FMN-binding split barrel"/>
    <property type="match status" value="1"/>
</dbReference>
<dbReference type="Pfam" id="PF12900">
    <property type="entry name" value="Pyridox_ox_2"/>
    <property type="match status" value="1"/>
</dbReference>
<evidence type="ECO:0000313" key="1">
    <source>
        <dbReference type="EMBL" id="OSC29857.1"/>
    </source>
</evidence>
<dbReference type="Proteomes" id="UP000193577">
    <property type="component" value="Unassembled WGS sequence"/>
</dbReference>
<organism evidence="1 2">
    <name type="scientific">Mycolicibacillus koreensis</name>
    <dbReference type="NCBI Taxonomy" id="1069220"/>
    <lineage>
        <taxon>Bacteria</taxon>
        <taxon>Bacillati</taxon>
        <taxon>Actinomycetota</taxon>
        <taxon>Actinomycetes</taxon>
        <taxon>Mycobacteriales</taxon>
        <taxon>Mycobacteriaceae</taxon>
        <taxon>Mycolicibacillus</taxon>
    </lineage>
</organism>
<dbReference type="InterPro" id="IPR012349">
    <property type="entry name" value="Split_barrel_FMN-bd"/>
</dbReference>